<keyword evidence="7" id="KW-0170">Cobalt</keyword>
<accession>A0A0S1X964</accession>
<evidence type="ECO:0000256" key="3">
    <source>
        <dbReference type="ARBA" id="ARBA00022723"/>
    </source>
</evidence>
<reference evidence="18 19" key="1">
    <citation type="journal article" date="2016" name="Genome Announc.">
        <title>Complete genome sequence of the hyperthermophilic and piezophilic archaeon Thermococcus barophilus Ch5, capable of growth at the expense of hydrogenogenesis from carbon monoxide and formate.</title>
        <authorList>
            <person name="Oger P."/>
            <person name="Sokolova T.G."/>
            <person name="Kozhevnikova D.A."/>
            <person name="Taranov E.A."/>
            <person name="Vannier P."/>
            <person name="Lee H.S."/>
            <person name="Kwon K.K."/>
            <person name="Kang S.G."/>
            <person name="Lee J.H."/>
            <person name="Bonch-Osmolovskaya E.A."/>
            <person name="Lebedinsky A.V."/>
        </authorList>
    </citation>
    <scope>NUCLEOTIDE SEQUENCE [LARGE SCALE GENOMIC DNA]</scope>
    <source>
        <strain evidence="19">Ch5</strain>
    </source>
</reference>
<dbReference type="GO" id="GO:0046872">
    <property type="term" value="F:metal ion binding"/>
    <property type="evidence" value="ECO:0007669"/>
    <property type="project" value="UniProtKB-KW"/>
</dbReference>
<keyword evidence="5 18" id="KW-0224">Dipeptidase</keyword>
<evidence type="ECO:0000256" key="13">
    <source>
        <dbReference type="ARBA" id="ARBA00058615"/>
    </source>
</evidence>
<dbReference type="InterPro" id="IPR036005">
    <property type="entry name" value="Creatinase/aminopeptidase-like"/>
</dbReference>
<dbReference type="Gene3D" id="3.40.350.10">
    <property type="entry name" value="Creatinase/prolidase N-terminal domain"/>
    <property type="match status" value="1"/>
</dbReference>
<dbReference type="InterPro" id="IPR000994">
    <property type="entry name" value="Pept_M24"/>
</dbReference>
<keyword evidence="4 18" id="KW-0378">Hydrolase</keyword>
<dbReference type="InterPro" id="IPR001131">
    <property type="entry name" value="Peptidase_M24B_aminopep-P_CS"/>
</dbReference>
<dbReference type="InterPro" id="IPR029149">
    <property type="entry name" value="Creatin/AminoP/Spt16_N"/>
</dbReference>
<dbReference type="PATRIC" id="fig|55802.8.peg.352"/>
<dbReference type="STRING" id="55802.TBCH5v1_0357"/>
<evidence type="ECO:0000313" key="18">
    <source>
        <dbReference type="EMBL" id="ALM74333.1"/>
    </source>
</evidence>
<dbReference type="AlphaFoldDB" id="A0A0S1X964"/>
<comment type="function">
    <text evidence="13">Splits dipeptides with a prolyl in the C-terminal position and a nonpolar amino acid at the N-terminal position.</text>
</comment>
<keyword evidence="2" id="KW-0645">Protease</keyword>
<evidence type="ECO:0000256" key="8">
    <source>
        <dbReference type="ARBA" id="ARBA00044051"/>
    </source>
</evidence>
<evidence type="ECO:0000313" key="19">
    <source>
        <dbReference type="Proteomes" id="UP000066042"/>
    </source>
</evidence>
<evidence type="ECO:0000256" key="10">
    <source>
        <dbReference type="ARBA" id="ARBA00044284"/>
    </source>
</evidence>
<dbReference type="EMBL" id="CP013050">
    <property type="protein sequence ID" value="ALM74333.1"/>
    <property type="molecule type" value="Genomic_DNA"/>
</dbReference>
<evidence type="ECO:0000256" key="5">
    <source>
        <dbReference type="ARBA" id="ARBA00022997"/>
    </source>
</evidence>
<evidence type="ECO:0000256" key="15">
    <source>
        <dbReference type="RuleBase" id="RU000590"/>
    </source>
</evidence>
<feature type="domain" description="Peptidase M24" evidence="16">
    <location>
        <begin position="148"/>
        <end position="351"/>
    </location>
</feature>
<dbReference type="GO" id="GO:0006508">
    <property type="term" value="P:proteolysis"/>
    <property type="evidence" value="ECO:0007669"/>
    <property type="project" value="UniProtKB-KW"/>
</dbReference>
<dbReference type="Pfam" id="PF01321">
    <property type="entry name" value="Creatinase_N"/>
    <property type="match status" value="1"/>
</dbReference>
<dbReference type="InterPro" id="IPR053500">
    <property type="entry name" value="Prolidase_arc"/>
</dbReference>
<evidence type="ECO:0000256" key="9">
    <source>
        <dbReference type="ARBA" id="ARBA00044141"/>
    </source>
</evidence>
<evidence type="ECO:0000256" key="2">
    <source>
        <dbReference type="ARBA" id="ARBA00022670"/>
    </source>
</evidence>
<comment type="similarity">
    <text evidence="14">Belongs to the peptidase M24B family. Archaeal-type prolidase subfamily.</text>
</comment>
<dbReference type="PROSITE" id="PS00491">
    <property type="entry name" value="PROLINE_PEPTIDASE"/>
    <property type="match status" value="1"/>
</dbReference>
<dbReference type="Gene3D" id="3.90.230.10">
    <property type="entry name" value="Creatinase/methionine aminopeptidase superfamily"/>
    <property type="match status" value="1"/>
</dbReference>
<evidence type="ECO:0000256" key="7">
    <source>
        <dbReference type="ARBA" id="ARBA00023285"/>
    </source>
</evidence>
<evidence type="ECO:0000259" key="16">
    <source>
        <dbReference type="Pfam" id="PF00557"/>
    </source>
</evidence>
<dbReference type="FunFam" id="3.90.230.10:FF:000014">
    <property type="entry name" value="Aminopeptidase P family protein"/>
    <property type="match status" value="1"/>
</dbReference>
<evidence type="ECO:0000256" key="11">
    <source>
        <dbReference type="ARBA" id="ARBA00044351"/>
    </source>
</evidence>
<organism evidence="18 19">
    <name type="scientific">Thermococcus barophilus</name>
    <dbReference type="NCBI Taxonomy" id="55802"/>
    <lineage>
        <taxon>Archaea</taxon>
        <taxon>Methanobacteriati</taxon>
        <taxon>Methanobacteriota</taxon>
        <taxon>Thermococci</taxon>
        <taxon>Thermococcales</taxon>
        <taxon>Thermococcaceae</taxon>
        <taxon>Thermococcus</taxon>
    </lineage>
</organism>
<comment type="catalytic activity">
    <reaction evidence="12">
        <text>Xaa-L-Pro dipeptide + H2O = an L-alpha-amino acid + L-proline</text>
        <dbReference type="Rhea" id="RHEA:76407"/>
        <dbReference type="ChEBI" id="CHEBI:15377"/>
        <dbReference type="ChEBI" id="CHEBI:59869"/>
        <dbReference type="ChEBI" id="CHEBI:60039"/>
        <dbReference type="ChEBI" id="CHEBI:195196"/>
        <dbReference type="EC" id="3.4.13.9"/>
    </reaction>
</comment>
<dbReference type="NCBIfam" id="NF040821">
    <property type="entry name" value="dipep_PepQ_Arch"/>
    <property type="match status" value="1"/>
</dbReference>
<dbReference type="SUPFAM" id="SSF55920">
    <property type="entry name" value="Creatinase/aminopeptidase"/>
    <property type="match status" value="1"/>
</dbReference>
<dbReference type="GO" id="GO:0102009">
    <property type="term" value="F:proline dipeptidase activity"/>
    <property type="evidence" value="ECO:0007669"/>
    <property type="project" value="UniProtKB-EC"/>
</dbReference>
<dbReference type="GO" id="GO:0008237">
    <property type="term" value="F:metallopeptidase activity"/>
    <property type="evidence" value="ECO:0007669"/>
    <property type="project" value="UniProtKB-KW"/>
</dbReference>
<dbReference type="InterPro" id="IPR000587">
    <property type="entry name" value="Creatinase_N"/>
</dbReference>
<dbReference type="Proteomes" id="UP000066042">
    <property type="component" value="Chromosome"/>
</dbReference>
<evidence type="ECO:0000256" key="6">
    <source>
        <dbReference type="ARBA" id="ARBA00023049"/>
    </source>
</evidence>
<comment type="cofactor">
    <cofactor evidence="1">
        <name>Co(2+)</name>
        <dbReference type="ChEBI" id="CHEBI:48828"/>
    </cofactor>
</comment>
<dbReference type="CDD" id="cd01092">
    <property type="entry name" value="APP-like"/>
    <property type="match status" value="1"/>
</dbReference>
<name>A0A0S1X964_THEBA</name>
<keyword evidence="3 15" id="KW-0479">Metal-binding</keyword>
<feature type="domain" description="Creatinase N-terminal" evidence="17">
    <location>
        <begin position="22"/>
        <end position="141"/>
    </location>
</feature>
<dbReference type="InterPro" id="IPR050659">
    <property type="entry name" value="Peptidase_M24B"/>
</dbReference>
<evidence type="ECO:0000256" key="14">
    <source>
        <dbReference type="ARBA" id="ARBA00061132"/>
    </source>
</evidence>
<evidence type="ECO:0000256" key="12">
    <source>
        <dbReference type="ARBA" id="ARBA00048994"/>
    </source>
</evidence>
<dbReference type="PANTHER" id="PTHR46112">
    <property type="entry name" value="AMINOPEPTIDASE"/>
    <property type="match status" value="1"/>
</dbReference>
<sequence length="365" mass="40994">MERVLFSLSYSALVVIMKMEKIKKLQKFINENSIDAALISKRENLFYFSGASPLAGGYLVVTPDEAIIYVPELEYEATKEETELPVEKFKRLPELYEKLKPYSILGIEGSTSFSFMNALKEKAEIKEFRNVDDVIKDLRIVKTKEEIEIIKSACELADMAVMAAIEEISEGKREREIAAKVEYVMKMNGAEKPAFDTIIASGHRAALPHGVASDKRIERGDLVVIDLGALYRHYNSDITRTIVVGKPNEKQKEVYEVVLEAQKTAVEKAKPGMTAKELDSIARNIIAEYGYGDYFIHSLGHGVGLEIHEPPRISQYDESVLKEGMVVTIEPGIYIPKLGGVRIEDTVVITKDGAERLTKMERELI</sequence>
<evidence type="ECO:0000256" key="4">
    <source>
        <dbReference type="ARBA" id="ARBA00022801"/>
    </source>
</evidence>
<evidence type="ECO:0000259" key="17">
    <source>
        <dbReference type="Pfam" id="PF01321"/>
    </source>
</evidence>
<evidence type="ECO:0000256" key="1">
    <source>
        <dbReference type="ARBA" id="ARBA00001941"/>
    </source>
</evidence>
<proteinExistence type="inferred from homology"/>
<dbReference type="SUPFAM" id="SSF53092">
    <property type="entry name" value="Creatinase/prolidase N-terminal domain"/>
    <property type="match status" value="1"/>
</dbReference>
<keyword evidence="6" id="KW-0482">Metalloprotease</keyword>
<protein>
    <recommendedName>
        <fullName evidence="9">Xaa-Pro dipeptidase</fullName>
        <ecNumber evidence="8">3.4.13.9</ecNumber>
    </recommendedName>
    <alternativeName>
        <fullName evidence="11">Imidodipeptidase</fullName>
    </alternativeName>
    <alternativeName>
        <fullName evidence="10">Proline dipeptidase</fullName>
    </alternativeName>
</protein>
<dbReference type="Pfam" id="PF00557">
    <property type="entry name" value="Peptidase_M24"/>
    <property type="match status" value="1"/>
</dbReference>
<dbReference type="EC" id="3.4.13.9" evidence="8"/>
<gene>
    <name evidence="18" type="primary">pepQ</name>
    <name evidence="18" type="ORF">TBCH5v1_0357</name>
</gene>
<dbReference type="SMR" id="A0A0S1X964"/>
<dbReference type="PANTHER" id="PTHR46112:SF2">
    <property type="entry name" value="XAA-PRO AMINOPEPTIDASE P-RELATED"/>
    <property type="match status" value="1"/>
</dbReference>